<feature type="region of interest" description="Disordered" evidence="1">
    <location>
        <begin position="102"/>
        <end position="129"/>
    </location>
</feature>
<proteinExistence type="predicted"/>
<sequence length="146" mass="15476">MSSLLRKTLAAKCATPGLFNGLRECSAEALSGIMQWRHINVGQCVPDFRQTPLPVPGDARAAAAKDAEAPKRHQAALTSYLPPTYLRPPRLARAALPLPSLHREYNGSRSGNSDPSADTHGLGPIAGAACGEAWGGRVIRGKGKER</sequence>
<comment type="caution">
    <text evidence="2">The sequence shown here is derived from an EMBL/GenBank/DDBJ whole genome shotgun (WGS) entry which is preliminary data.</text>
</comment>
<name>A0AAV7VDR7_PLEWA</name>
<reference evidence="2" key="1">
    <citation type="journal article" date="2022" name="bioRxiv">
        <title>Sequencing and chromosome-scale assembly of the giantPleurodeles waltlgenome.</title>
        <authorList>
            <person name="Brown T."/>
            <person name="Elewa A."/>
            <person name="Iarovenko S."/>
            <person name="Subramanian E."/>
            <person name="Araus A.J."/>
            <person name="Petzold A."/>
            <person name="Susuki M."/>
            <person name="Suzuki K.-i.T."/>
            <person name="Hayashi T."/>
            <person name="Toyoda A."/>
            <person name="Oliveira C."/>
            <person name="Osipova E."/>
            <person name="Leigh N.D."/>
            <person name="Simon A."/>
            <person name="Yun M.H."/>
        </authorList>
    </citation>
    <scope>NUCLEOTIDE SEQUENCE</scope>
    <source>
        <strain evidence="2">20211129_DDA</strain>
        <tissue evidence="2">Liver</tissue>
    </source>
</reference>
<feature type="compositionally biased region" description="Polar residues" evidence="1">
    <location>
        <begin position="107"/>
        <end position="116"/>
    </location>
</feature>
<dbReference type="AlphaFoldDB" id="A0AAV7VDR7"/>
<dbReference type="Proteomes" id="UP001066276">
    <property type="component" value="Chromosome 2_1"/>
</dbReference>
<evidence type="ECO:0000313" key="2">
    <source>
        <dbReference type="EMBL" id="KAJ1198302.1"/>
    </source>
</evidence>
<dbReference type="EMBL" id="JANPWB010000003">
    <property type="protein sequence ID" value="KAJ1198302.1"/>
    <property type="molecule type" value="Genomic_DNA"/>
</dbReference>
<organism evidence="2 3">
    <name type="scientific">Pleurodeles waltl</name>
    <name type="common">Iberian ribbed newt</name>
    <dbReference type="NCBI Taxonomy" id="8319"/>
    <lineage>
        <taxon>Eukaryota</taxon>
        <taxon>Metazoa</taxon>
        <taxon>Chordata</taxon>
        <taxon>Craniata</taxon>
        <taxon>Vertebrata</taxon>
        <taxon>Euteleostomi</taxon>
        <taxon>Amphibia</taxon>
        <taxon>Batrachia</taxon>
        <taxon>Caudata</taxon>
        <taxon>Salamandroidea</taxon>
        <taxon>Salamandridae</taxon>
        <taxon>Pleurodelinae</taxon>
        <taxon>Pleurodeles</taxon>
    </lineage>
</organism>
<evidence type="ECO:0000313" key="3">
    <source>
        <dbReference type="Proteomes" id="UP001066276"/>
    </source>
</evidence>
<keyword evidence="3" id="KW-1185">Reference proteome</keyword>
<gene>
    <name evidence="2" type="ORF">NDU88_002144</name>
</gene>
<accession>A0AAV7VDR7</accession>
<evidence type="ECO:0000256" key="1">
    <source>
        <dbReference type="SAM" id="MobiDB-lite"/>
    </source>
</evidence>
<protein>
    <submittedName>
        <fullName evidence="2">Uncharacterized protein</fullName>
    </submittedName>
</protein>